<dbReference type="InterPro" id="IPR052179">
    <property type="entry name" value="DD-CPase-like"/>
</dbReference>
<reference evidence="3" key="2">
    <citation type="submission" date="2020-09" db="EMBL/GenBank/DDBJ databases">
        <authorList>
            <person name="Sun Q."/>
            <person name="Zhou Y."/>
        </authorList>
    </citation>
    <scope>NUCLEOTIDE SEQUENCE</scope>
    <source>
        <strain evidence="3">CGMCC 4.7308</strain>
    </source>
</reference>
<dbReference type="InterPro" id="IPR009045">
    <property type="entry name" value="Zn_M74/Hedgehog-like"/>
</dbReference>
<organism evidence="3 4">
    <name type="scientific">Nakamurella endophytica</name>
    <dbReference type="NCBI Taxonomy" id="1748367"/>
    <lineage>
        <taxon>Bacteria</taxon>
        <taxon>Bacillati</taxon>
        <taxon>Actinomycetota</taxon>
        <taxon>Actinomycetes</taxon>
        <taxon>Nakamurellales</taxon>
        <taxon>Nakamurellaceae</taxon>
        <taxon>Nakamurella</taxon>
    </lineage>
</organism>
<proteinExistence type="predicted"/>
<feature type="domain" description="D-alanyl-D-alanine carboxypeptidase-like core" evidence="2">
    <location>
        <begin position="33"/>
        <end position="136"/>
    </location>
</feature>
<dbReference type="Proteomes" id="UP000655208">
    <property type="component" value="Unassembled WGS sequence"/>
</dbReference>
<name>A0A917SRR7_9ACTN</name>
<dbReference type="Pfam" id="PF02557">
    <property type="entry name" value="VanY"/>
    <property type="match status" value="1"/>
</dbReference>
<keyword evidence="4" id="KW-1185">Reference proteome</keyword>
<evidence type="ECO:0000313" key="4">
    <source>
        <dbReference type="Proteomes" id="UP000655208"/>
    </source>
</evidence>
<evidence type="ECO:0000259" key="2">
    <source>
        <dbReference type="Pfam" id="PF02557"/>
    </source>
</evidence>
<feature type="compositionally biased region" description="Low complexity" evidence="1">
    <location>
        <begin position="1"/>
        <end position="18"/>
    </location>
</feature>
<dbReference type="GO" id="GO:0006508">
    <property type="term" value="P:proteolysis"/>
    <property type="evidence" value="ECO:0007669"/>
    <property type="project" value="InterPro"/>
</dbReference>
<dbReference type="Gene3D" id="3.30.1380.10">
    <property type="match status" value="1"/>
</dbReference>
<keyword evidence="3" id="KW-0378">Hydrolase</keyword>
<keyword evidence="3" id="KW-0645">Protease</keyword>
<gene>
    <name evidence="3" type="ORF">GCM10011594_14390</name>
</gene>
<dbReference type="EMBL" id="BMNA01000002">
    <property type="protein sequence ID" value="GGL95804.1"/>
    <property type="molecule type" value="Genomic_DNA"/>
</dbReference>
<reference evidence="3" key="1">
    <citation type="journal article" date="2014" name="Int. J. Syst. Evol. Microbiol.">
        <title>Complete genome sequence of Corynebacterium casei LMG S-19264T (=DSM 44701T), isolated from a smear-ripened cheese.</title>
        <authorList>
            <consortium name="US DOE Joint Genome Institute (JGI-PGF)"/>
            <person name="Walter F."/>
            <person name="Albersmeier A."/>
            <person name="Kalinowski J."/>
            <person name="Ruckert C."/>
        </authorList>
    </citation>
    <scope>NUCLEOTIDE SEQUENCE</scope>
    <source>
        <strain evidence="3">CGMCC 4.7308</strain>
    </source>
</reference>
<comment type="caution">
    <text evidence="3">The sequence shown here is derived from an EMBL/GenBank/DDBJ whole genome shotgun (WGS) entry which is preliminary data.</text>
</comment>
<evidence type="ECO:0000313" key="3">
    <source>
        <dbReference type="EMBL" id="GGL95804.1"/>
    </source>
</evidence>
<protein>
    <submittedName>
        <fullName evidence="3">D-alanyl-D-alanine carboxypeptidase</fullName>
    </submittedName>
</protein>
<dbReference type="GO" id="GO:0004180">
    <property type="term" value="F:carboxypeptidase activity"/>
    <property type="evidence" value="ECO:0007669"/>
    <property type="project" value="UniProtKB-KW"/>
</dbReference>
<dbReference type="PANTHER" id="PTHR34385">
    <property type="entry name" value="D-ALANYL-D-ALANINE CARBOXYPEPTIDASE"/>
    <property type="match status" value="1"/>
</dbReference>
<dbReference type="PANTHER" id="PTHR34385:SF1">
    <property type="entry name" value="PEPTIDOGLYCAN L-ALANYL-D-GLUTAMATE ENDOPEPTIDASE CWLK"/>
    <property type="match status" value="1"/>
</dbReference>
<sequence>MVLPADQPDVPGPDDGPACSVDPQYSDEAPTGLRPAVQAAWRSARSQAARQRITLCLNDGKRSRAQQLALFDDYVRQYGSEEIARQYVLPPGKSAHVSGYAVDVQPASAYRWLQATTGRLGWCRIYDNEPWHFEYAARYRSTGCPPRLPEPEG</sequence>
<dbReference type="AlphaFoldDB" id="A0A917SRR7"/>
<feature type="region of interest" description="Disordered" evidence="1">
    <location>
        <begin position="1"/>
        <end position="30"/>
    </location>
</feature>
<dbReference type="SUPFAM" id="SSF55166">
    <property type="entry name" value="Hedgehog/DD-peptidase"/>
    <property type="match status" value="1"/>
</dbReference>
<dbReference type="InterPro" id="IPR003709">
    <property type="entry name" value="VanY-like_core_dom"/>
</dbReference>
<accession>A0A917SRR7</accession>
<keyword evidence="3" id="KW-0121">Carboxypeptidase</keyword>
<dbReference type="RefSeq" id="WP_229674043.1">
    <property type="nucleotide sequence ID" value="NZ_BMNA01000002.1"/>
</dbReference>
<evidence type="ECO:0000256" key="1">
    <source>
        <dbReference type="SAM" id="MobiDB-lite"/>
    </source>
</evidence>